<dbReference type="InterPro" id="IPR036291">
    <property type="entry name" value="NAD(P)-bd_dom_sf"/>
</dbReference>
<proteinExistence type="inferred from homology"/>
<dbReference type="EMBL" id="LVJN01000020">
    <property type="protein sequence ID" value="OSM02260.1"/>
    <property type="molecule type" value="Genomic_DNA"/>
</dbReference>
<evidence type="ECO:0000256" key="1">
    <source>
        <dbReference type="ARBA" id="ARBA00005125"/>
    </source>
</evidence>
<organism evidence="4 5">
    <name type="scientific">Magnetofaba australis IT-1</name>
    <dbReference type="NCBI Taxonomy" id="1434232"/>
    <lineage>
        <taxon>Bacteria</taxon>
        <taxon>Pseudomonadati</taxon>
        <taxon>Pseudomonadota</taxon>
        <taxon>Magnetococcia</taxon>
        <taxon>Magnetococcales</taxon>
        <taxon>Magnetococcaceae</taxon>
        <taxon>Magnetofaba</taxon>
    </lineage>
</organism>
<reference evidence="4 5" key="1">
    <citation type="journal article" date="2016" name="BMC Genomics">
        <title>Combined genomic and structural analyses of a cultured magnetotactic bacterium reveals its niche adaptation to a dynamic environment.</title>
        <authorList>
            <person name="Araujo A.C."/>
            <person name="Morillo V."/>
            <person name="Cypriano J."/>
            <person name="Teixeira L.C."/>
            <person name="Leao P."/>
            <person name="Lyra S."/>
            <person name="Almeida L.G."/>
            <person name="Bazylinski D.A."/>
            <person name="Vasconcellos A.T."/>
            <person name="Abreu F."/>
            <person name="Lins U."/>
        </authorList>
    </citation>
    <scope>NUCLEOTIDE SEQUENCE [LARGE SCALE GENOMIC DNA]</scope>
    <source>
        <strain evidence="4 5">IT-1</strain>
    </source>
</reference>
<gene>
    <name evidence="4" type="ORF">MAIT1_02371</name>
</gene>
<sequence length="370" mass="40872">MFAHPLPHPEFWRGKRVFLTGHTGFVGGWMALWLHHLGARVVGYALEPETEPNLYDLTGLGELIERSHIADITDGPALINAMREAAPEIAIHMAAQPLVRRSYRQPVETFASNVMGTVHFMEALRQTPSLGAAVIITSDKCYAPSSEIWGHRETDPMGGHDPYSASKGCAELVVSSWRDSYVDQSAAIASARAGNIIGGGDWSEDRLLPDLIRAAVAGAQLEIRSPNAIRPWQHVLDANRGYLLLAEKLYNDPNGGWDCGWNMGPGPEHAWTVEKVMAEARPHWESPIDVAFSAGPHPHENPRLGLDSTKAQSLLHWRPAFSIPESIEATMAWYRAWATDEEADMRAFSLEQIELYAQHCAPHREDGGEA</sequence>
<comment type="similarity">
    <text evidence="2">Belongs to the NAD(P)-dependent epimerase/dehydratase family.</text>
</comment>
<dbReference type="InterPro" id="IPR013445">
    <property type="entry name" value="CDP_4_6_deHydtase"/>
</dbReference>
<dbReference type="SUPFAM" id="SSF51735">
    <property type="entry name" value="NAD(P)-binding Rossmann-fold domains"/>
    <property type="match status" value="1"/>
</dbReference>
<accession>A0A1Y2K2K1</accession>
<dbReference type="NCBIfam" id="TIGR02622">
    <property type="entry name" value="CDP_4_6_dhtase"/>
    <property type="match status" value="1"/>
</dbReference>
<dbReference type="Proteomes" id="UP000194003">
    <property type="component" value="Unassembled WGS sequence"/>
</dbReference>
<evidence type="ECO:0000313" key="5">
    <source>
        <dbReference type="Proteomes" id="UP000194003"/>
    </source>
</evidence>
<dbReference type="AlphaFoldDB" id="A0A1Y2K2K1"/>
<dbReference type="InterPro" id="IPR001509">
    <property type="entry name" value="Epimerase_deHydtase"/>
</dbReference>
<protein>
    <submittedName>
        <fullName evidence="4">Putative CDP-glucose 4,6-dehydratase</fullName>
    </submittedName>
</protein>
<dbReference type="Gene3D" id="3.90.25.10">
    <property type="entry name" value="UDP-galactose 4-epimerase, domain 1"/>
    <property type="match status" value="1"/>
</dbReference>
<dbReference type="Pfam" id="PF01370">
    <property type="entry name" value="Epimerase"/>
    <property type="match status" value="1"/>
</dbReference>
<dbReference type="RefSeq" id="WP_085444743.1">
    <property type="nucleotide sequence ID" value="NZ_LVJN01000020.1"/>
</dbReference>
<comment type="caution">
    <text evidence="4">The sequence shown here is derived from an EMBL/GenBank/DDBJ whole genome shotgun (WGS) entry which is preliminary data.</text>
</comment>
<name>A0A1Y2K2K1_9PROT</name>
<dbReference type="Gene3D" id="3.40.50.720">
    <property type="entry name" value="NAD(P)-binding Rossmann-like Domain"/>
    <property type="match status" value="1"/>
</dbReference>
<feature type="domain" description="NAD-dependent epimerase/dehydratase" evidence="3">
    <location>
        <begin position="17"/>
        <end position="254"/>
    </location>
</feature>
<evidence type="ECO:0000256" key="2">
    <source>
        <dbReference type="ARBA" id="ARBA00007637"/>
    </source>
</evidence>
<dbReference type="PANTHER" id="PTHR43000">
    <property type="entry name" value="DTDP-D-GLUCOSE 4,6-DEHYDRATASE-RELATED"/>
    <property type="match status" value="1"/>
</dbReference>
<keyword evidence="5" id="KW-1185">Reference proteome</keyword>
<dbReference type="OrthoDB" id="9801785at2"/>
<dbReference type="STRING" id="1434232.MAIT1_02371"/>
<evidence type="ECO:0000313" key="4">
    <source>
        <dbReference type="EMBL" id="OSM02260.1"/>
    </source>
</evidence>
<comment type="pathway">
    <text evidence="1">Bacterial outer membrane biogenesis; LPS O-antigen biosynthesis.</text>
</comment>
<evidence type="ECO:0000259" key="3">
    <source>
        <dbReference type="Pfam" id="PF01370"/>
    </source>
</evidence>